<dbReference type="PANTHER" id="PTHR33627:SF1">
    <property type="entry name" value="TRANSPOSASE"/>
    <property type="match status" value="1"/>
</dbReference>
<dbReference type="Gene3D" id="3.90.350.10">
    <property type="entry name" value="Transposase Inhibitor Protein From Tn5, Chain A, domain 1"/>
    <property type="match status" value="1"/>
</dbReference>
<dbReference type="InterPro" id="IPR012337">
    <property type="entry name" value="RNaseH-like_sf"/>
</dbReference>
<reference evidence="3" key="1">
    <citation type="submission" date="2018-05" db="EMBL/GenBank/DDBJ databases">
        <authorList>
            <person name="Lanie J.A."/>
            <person name="Ng W.-L."/>
            <person name="Kazmierczak K.M."/>
            <person name="Andrzejewski T.M."/>
            <person name="Davidsen T.M."/>
            <person name="Wayne K.J."/>
            <person name="Tettelin H."/>
            <person name="Glass J.I."/>
            <person name="Rusch D."/>
            <person name="Podicherti R."/>
            <person name="Tsui H.-C.T."/>
            <person name="Winkler M.E."/>
        </authorList>
    </citation>
    <scope>NUCLEOTIDE SEQUENCE</scope>
</reference>
<feature type="transmembrane region" description="Helical" evidence="1">
    <location>
        <begin position="57"/>
        <end position="75"/>
    </location>
</feature>
<dbReference type="PANTHER" id="PTHR33627">
    <property type="entry name" value="TRANSPOSASE"/>
    <property type="match status" value="1"/>
</dbReference>
<accession>A0A382ACB3</accession>
<proteinExistence type="predicted"/>
<dbReference type="SUPFAM" id="SSF53098">
    <property type="entry name" value="Ribonuclease H-like"/>
    <property type="match status" value="1"/>
</dbReference>
<dbReference type="AlphaFoldDB" id="A0A382ACB3"/>
<organism evidence="3">
    <name type="scientific">marine metagenome</name>
    <dbReference type="NCBI Taxonomy" id="408172"/>
    <lineage>
        <taxon>unclassified sequences</taxon>
        <taxon>metagenomes</taxon>
        <taxon>ecological metagenomes</taxon>
    </lineage>
</organism>
<evidence type="ECO:0000259" key="2">
    <source>
        <dbReference type="Pfam" id="PF13546"/>
    </source>
</evidence>
<dbReference type="Pfam" id="PF13546">
    <property type="entry name" value="DDE_5"/>
    <property type="match status" value="1"/>
</dbReference>
<evidence type="ECO:0000313" key="3">
    <source>
        <dbReference type="EMBL" id="SVA99186.1"/>
    </source>
</evidence>
<dbReference type="InterPro" id="IPR038721">
    <property type="entry name" value="IS701-like_DDE_dom"/>
</dbReference>
<dbReference type="InterPro" id="IPR039365">
    <property type="entry name" value="IS701-like"/>
</dbReference>
<protein>
    <recommendedName>
        <fullName evidence="2">Transposase IS701-like DDE domain-containing protein</fullName>
    </recommendedName>
</protein>
<evidence type="ECO:0000256" key="1">
    <source>
        <dbReference type="SAM" id="Phobius"/>
    </source>
</evidence>
<keyword evidence="1" id="KW-1133">Transmembrane helix</keyword>
<keyword evidence="1" id="KW-0812">Transmembrane</keyword>
<name>A0A382ACB3_9ZZZZ</name>
<gene>
    <name evidence="3" type="ORF">METZ01_LOCUS152040</name>
</gene>
<dbReference type="EMBL" id="UINC01024801">
    <property type="protein sequence ID" value="SVA99186.1"/>
    <property type="molecule type" value="Genomic_DNA"/>
</dbReference>
<sequence length="489" mass="56377">MKKQPCKVSSTPLMDNISGADRLIDNELDLATQYLSFFSKTHCFGLVKNRGYPIRQVLFSVLIWPLLGVPSLHFFCGKRLSAFIDGGKDVLYDFLKRQDINWRGFRLYVALQLIRQHNLGSETIRAAVVDDTIKHRRGKKVSAVSSHFDHTLGKQVMGQQMLEMGLATPKGYVPLDSRIYVSEKRIQDGKSQFRDKRSSVARDCRIAKDKNKNEMFRDMLKRSIRKGIAFTHVMGDSWFGNKENIKSVISAKLTGIFRMKKGNLKYRINGKQYTATEVHLLLKRRMKRLNGSPYRTCTADVQMNLSNKPEQEEWVQIRLLFSCPVNQYKDNWAVFLSTDVQLDAEKILQLYSLRWSIEVYFKEIKQHLGFLKEQSGDYAVHYASIHLCAIRYLLIVDSMLRSGEAFGKMRNHISGKLEMLTFARLLWELFKALIGGALDSLLQTIPQKTILLIKYKINETVCNFLNKALQLDEDYLFAEQKAEAFGILN</sequence>
<feature type="domain" description="Transposase IS701-like DDE" evidence="2">
    <location>
        <begin position="85"/>
        <end position="267"/>
    </location>
</feature>
<keyword evidence="1" id="KW-0472">Membrane</keyword>